<dbReference type="Proteomes" id="UP000790709">
    <property type="component" value="Unassembled WGS sequence"/>
</dbReference>
<evidence type="ECO:0000313" key="2">
    <source>
        <dbReference type="Proteomes" id="UP000790709"/>
    </source>
</evidence>
<accession>A0ACB8BV78</accession>
<feature type="non-terminal residue" evidence="1">
    <location>
        <position position="1"/>
    </location>
</feature>
<name>A0ACB8BV78_9AGAM</name>
<evidence type="ECO:0000313" key="1">
    <source>
        <dbReference type="EMBL" id="KAH7928742.1"/>
    </source>
</evidence>
<feature type="non-terminal residue" evidence="1">
    <location>
        <position position="554"/>
    </location>
</feature>
<sequence length="554" mass="60947">YGISNGDRDYDWAYKTIPQPELNNREIASSAGRILGGSSAINFLVRMRASSPEYDAWSNFGAGWDWEGLLPFFQKEECYVAPKWGTDEIFPGITRQQDEEARLNEPRFRGHTGPVHSTHNSLYTDLLEPTIEALNNLGIHTNRTPGYGDSTGIFNIDNAVDRANGRRSYAANSYTPTSVKRDNLKILPGLCATRILFRPGENAGPATAIGVEFVSSDPRHHFPQVGTIELRPGGEVILSAGAYNTPRLLELSGIGNPTVINGFGIDTIVDLPGVGENLQEHPFLITDFTVKEGVFTLDRLRIDPEYKKAQLDEYKEKGTGAFATTVAAYGFIKLDRFLSSQEIEELKTELDDEIEATPTEFHKQQLKIRRGYLERKDVGDVEIIMVPKVFASEPRENTSYVTLCASLPHTVSRGTVHITSRDALAPPAIDPKYLTSAFDTKVLVKATEFLRKITQTKPLCDMVDAPSSPPASVATYKDFEDHVRNNAVSIYHPVGTASMASRELGGVVDAELRVHGTANLRVVDMSIVPLHIAAHTADTAYAIGEKVSALLLSL</sequence>
<organism evidence="1 2">
    <name type="scientific">Leucogyrophana mollusca</name>
    <dbReference type="NCBI Taxonomy" id="85980"/>
    <lineage>
        <taxon>Eukaryota</taxon>
        <taxon>Fungi</taxon>
        <taxon>Dikarya</taxon>
        <taxon>Basidiomycota</taxon>
        <taxon>Agaricomycotina</taxon>
        <taxon>Agaricomycetes</taxon>
        <taxon>Agaricomycetidae</taxon>
        <taxon>Boletales</taxon>
        <taxon>Boletales incertae sedis</taxon>
        <taxon>Leucogyrophana</taxon>
    </lineage>
</organism>
<keyword evidence="2" id="KW-1185">Reference proteome</keyword>
<reference evidence="1" key="1">
    <citation type="journal article" date="2021" name="New Phytol.">
        <title>Evolutionary innovations through gain and loss of genes in the ectomycorrhizal Boletales.</title>
        <authorList>
            <person name="Wu G."/>
            <person name="Miyauchi S."/>
            <person name="Morin E."/>
            <person name="Kuo A."/>
            <person name="Drula E."/>
            <person name="Varga T."/>
            <person name="Kohler A."/>
            <person name="Feng B."/>
            <person name="Cao Y."/>
            <person name="Lipzen A."/>
            <person name="Daum C."/>
            <person name="Hundley H."/>
            <person name="Pangilinan J."/>
            <person name="Johnson J."/>
            <person name="Barry K."/>
            <person name="LaButti K."/>
            <person name="Ng V."/>
            <person name="Ahrendt S."/>
            <person name="Min B."/>
            <person name="Choi I.G."/>
            <person name="Park H."/>
            <person name="Plett J.M."/>
            <person name="Magnuson J."/>
            <person name="Spatafora J.W."/>
            <person name="Nagy L.G."/>
            <person name="Henrissat B."/>
            <person name="Grigoriev I.V."/>
            <person name="Yang Z.L."/>
            <person name="Xu J."/>
            <person name="Martin F.M."/>
        </authorList>
    </citation>
    <scope>NUCLEOTIDE SEQUENCE</scope>
    <source>
        <strain evidence="1">KUC20120723A-06</strain>
    </source>
</reference>
<dbReference type="EMBL" id="MU266349">
    <property type="protein sequence ID" value="KAH7928742.1"/>
    <property type="molecule type" value="Genomic_DNA"/>
</dbReference>
<protein>
    <submittedName>
        <fullName evidence="1">Alcohol oxidase</fullName>
    </submittedName>
</protein>
<comment type="caution">
    <text evidence="1">The sequence shown here is derived from an EMBL/GenBank/DDBJ whole genome shotgun (WGS) entry which is preliminary data.</text>
</comment>
<proteinExistence type="predicted"/>
<gene>
    <name evidence="1" type="ORF">BV22DRAFT_983467</name>
</gene>